<keyword evidence="7" id="KW-0472">Membrane</keyword>
<name>A0A0K8RTJ4_CROHD</name>
<evidence type="ECO:0000256" key="3">
    <source>
        <dbReference type="ARBA" id="ARBA00022475"/>
    </source>
</evidence>
<protein>
    <submittedName>
        <fullName evidence="14">Lymphocyte antigen 6 complex locus protein G6d-like</fullName>
    </submittedName>
</protein>
<evidence type="ECO:0000256" key="12">
    <source>
        <dbReference type="SAM" id="SignalP"/>
    </source>
</evidence>
<dbReference type="GO" id="GO:0005576">
    <property type="term" value="C:extracellular region"/>
    <property type="evidence" value="ECO:0007669"/>
    <property type="project" value="UniProtKB-SubCell"/>
</dbReference>
<evidence type="ECO:0000313" key="14">
    <source>
        <dbReference type="EMBL" id="JAG44104.1"/>
    </source>
</evidence>
<dbReference type="GO" id="GO:0035036">
    <property type="term" value="P:sperm-egg recognition"/>
    <property type="evidence" value="ECO:0007669"/>
    <property type="project" value="TreeGrafter"/>
</dbReference>
<dbReference type="PANTHER" id="PTHR47613:SF1">
    <property type="entry name" value="SPERM ACROSOME MEMBRANE-ASSOCIATED PROTEIN 4"/>
    <property type="match status" value="1"/>
</dbReference>
<dbReference type="Gene3D" id="2.10.60.10">
    <property type="entry name" value="CD59"/>
    <property type="match status" value="1"/>
</dbReference>
<keyword evidence="6 12" id="KW-0732">Signal</keyword>
<evidence type="ECO:0000256" key="8">
    <source>
        <dbReference type="ARBA" id="ARBA00023157"/>
    </source>
</evidence>
<evidence type="ECO:0000256" key="2">
    <source>
        <dbReference type="ARBA" id="ARBA00004613"/>
    </source>
</evidence>
<comment type="similarity">
    <text evidence="11">Belongs to the SPACA4/bouncer family.</text>
</comment>
<evidence type="ECO:0000256" key="11">
    <source>
        <dbReference type="ARBA" id="ARBA00029446"/>
    </source>
</evidence>
<dbReference type="EMBL" id="GBKC01001966">
    <property type="protein sequence ID" value="JAG44104.1"/>
    <property type="molecule type" value="Transcribed_RNA"/>
</dbReference>
<dbReference type="PANTHER" id="PTHR47613">
    <property type="entry name" value="SPERM ACROSOME MEMBRANE-ASSOCIATED PROTEIN 4"/>
    <property type="match status" value="1"/>
</dbReference>
<evidence type="ECO:0000256" key="1">
    <source>
        <dbReference type="ARBA" id="ARBA00004609"/>
    </source>
</evidence>
<evidence type="ECO:0000256" key="10">
    <source>
        <dbReference type="ARBA" id="ARBA00023288"/>
    </source>
</evidence>
<feature type="chain" id="PRO_5005518999" evidence="12">
    <location>
        <begin position="21"/>
        <end position="125"/>
    </location>
</feature>
<keyword evidence="9" id="KW-0325">Glycoprotein</keyword>
<dbReference type="AlphaFoldDB" id="A0A0K8RTJ4"/>
<dbReference type="GO" id="GO:0005886">
    <property type="term" value="C:plasma membrane"/>
    <property type="evidence" value="ECO:0007669"/>
    <property type="project" value="UniProtKB-SubCell"/>
</dbReference>
<keyword evidence="5" id="KW-0336">GPI-anchor</keyword>
<evidence type="ECO:0000256" key="4">
    <source>
        <dbReference type="ARBA" id="ARBA00022525"/>
    </source>
</evidence>
<dbReference type="GO" id="GO:0098552">
    <property type="term" value="C:side of membrane"/>
    <property type="evidence" value="ECO:0007669"/>
    <property type="project" value="UniProtKB-KW"/>
</dbReference>
<dbReference type="SUPFAM" id="SSF57302">
    <property type="entry name" value="Snake toxin-like"/>
    <property type="match status" value="1"/>
</dbReference>
<reference evidence="14" key="1">
    <citation type="journal article" date="2015" name="Toxicon">
        <title>The transcriptomic and proteomic basis for the evolution of a novel venom phenotype within the Timber Rattlesnake (Crotalus horridus).</title>
        <authorList>
            <person name="Rokyta D.R."/>
            <person name="Wray K.P."/>
            <person name="McGivern J.J."/>
            <person name="Margres M.J."/>
        </authorList>
    </citation>
    <scope>NUCLEOTIDE SEQUENCE</scope>
    <source>
        <tissue evidence="14">Venom gland</tissue>
    </source>
</reference>
<keyword evidence="8" id="KW-1015">Disulfide bond</keyword>
<dbReference type="InterPro" id="IPR016054">
    <property type="entry name" value="LY6_UPA_recep-like"/>
</dbReference>
<keyword evidence="3" id="KW-1003">Cell membrane</keyword>
<keyword evidence="10" id="KW-0449">Lipoprotein</keyword>
<feature type="domain" description="UPAR/Ly6" evidence="13">
    <location>
        <begin position="21"/>
        <end position="109"/>
    </location>
</feature>
<accession>A0A0K8RTJ4</accession>
<dbReference type="SMART" id="SM00134">
    <property type="entry name" value="LU"/>
    <property type="match status" value="1"/>
</dbReference>
<proteinExistence type="inferred from homology"/>
<dbReference type="InterPro" id="IPR045860">
    <property type="entry name" value="Snake_toxin-like_sf"/>
</dbReference>
<dbReference type="Pfam" id="PF00021">
    <property type="entry name" value="UPAR_LY6"/>
    <property type="match status" value="1"/>
</dbReference>
<evidence type="ECO:0000256" key="9">
    <source>
        <dbReference type="ARBA" id="ARBA00023180"/>
    </source>
</evidence>
<evidence type="ECO:0000256" key="6">
    <source>
        <dbReference type="ARBA" id="ARBA00022729"/>
    </source>
</evidence>
<evidence type="ECO:0000256" key="5">
    <source>
        <dbReference type="ARBA" id="ARBA00022622"/>
    </source>
</evidence>
<evidence type="ECO:0000256" key="7">
    <source>
        <dbReference type="ARBA" id="ARBA00023136"/>
    </source>
</evidence>
<sequence length="125" mass="13446">MGKLLGLCAVVLACITIGSALQCLQCKFTIFNLPCHTSTVTCKSGEVCAVIHGAIAGKNLIKKKNCVMEDKCRKNDTESYEGLKYVTSYKCCHSDFCNSGATLPSAHISLPVLLAISGAWLLRFL</sequence>
<dbReference type="InterPro" id="IPR046354">
    <property type="entry name" value="SPACA4/Bouncer"/>
</dbReference>
<organism evidence="14">
    <name type="scientific">Crotalus horridus</name>
    <name type="common">Timber rattlesnake</name>
    <dbReference type="NCBI Taxonomy" id="35024"/>
    <lineage>
        <taxon>Eukaryota</taxon>
        <taxon>Metazoa</taxon>
        <taxon>Chordata</taxon>
        <taxon>Craniata</taxon>
        <taxon>Vertebrata</taxon>
        <taxon>Euteleostomi</taxon>
        <taxon>Lepidosauria</taxon>
        <taxon>Squamata</taxon>
        <taxon>Bifurcata</taxon>
        <taxon>Unidentata</taxon>
        <taxon>Episquamata</taxon>
        <taxon>Toxicofera</taxon>
        <taxon>Serpentes</taxon>
        <taxon>Colubroidea</taxon>
        <taxon>Viperidae</taxon>
        <taxon>Crotalinae</taxon>
        <taxon>Crotalus</taxon>
    </lineage>
</organism>
<evidence type="ECO:0000259" key="13">
    <source>
        <dbReference type="SMART" id="SM00134"/>
    </source>
</evidence>
<feature type="signal peptide" evidence="12">
    <location>
        <begin position="1"/>
        <end position="20"/>
    </location>
</feature>
<keyword evidence="4" id="KW-0964">Secreted</keyword>
<comment type="subcellular location">
    <subcellularLocation>
        <location evidence="1">Cell membrane</location>
        <topology evidence="1">Lipid-anchor</topology>
        <topology evidence="1">GPI-anchor</topology>
    </subcellularLocation>
    <subcellularLocation>
        <location evidence="2">Secreted</location>
    </subcellularLocation>
</comment>